<feature type="transmembrane region" description="Helical" evidence="5">
    <location>
        <begin position="135"/>
        <end position="156"/>
    </location>
</feature>
<evidence type="ECO:0000256" key="2">
    <source>
        <dbReference type="ARBA" id="ARBA00022692"/>
    </source>
</evidence>
<feature type="transmembrane region" description="Helical" evidence="5">
    <location>
        <begin position="111"/>
        <end position="128"/>
    </location>
</feature>
<name>A0ABV7ZZC9_9GAMM</name>
<evidence type="ECO:0000313" key="8">
    <source>
        <dbReference type="Proteomes" id="UP001595617"/>
    </source>
</evidence>
<dbReference type="Pfam" id="PF01694">
    <property type="entry name" value="Rhomboid"/>
    <property type="match status" value="1"/>
</dbReference>
<dbReference type="RefSeq" id="WP_380695313.1">
    <property type="nucleotide sequence ID" value="NZ_JBHRYR010000003.1"/>
</dbReference>
<dbReference type="GO" id="GO:0016787">
    <property type="term" value="F:hydrolase activity"/>
    <property type="evidence" value="ECO:0007669"/>
    <property type="project" value="UniProtKB-KW"/>
</dbReference>
<feature type="transmembrane region" description="Helical" evidence="5">
    <location>
        <begin position="52"/>
        <end position="71"/>
    </location>
</feature>
<evidence type="ECO:0000256" key="5">
    <source>
        <dbReference type="SAM" id="Phobius"/>
    </source>
</evidence>
<comment type="caution">
    <text evidence="7">The sequence shown here is derived from an EMBL/GenBank/DDBJ whole genome shotgun (WGS) entry which is preliminary data.</text>
</comment>
<dbReference type="InterPro" id="IPR022764">
    <property type="entry name" value="Peptidase_S54_rhomboid_dom"/>
</dbReference>
<gene>
    <name evidence="7" type="primary">rrtA</name>
    <name evidence="7" type="ORF">ACFOOG_08050</name>
</gene>
<feature type="domain" description="Peptidase S54 rhomboid" evidence="6">
    <location>
        <begin position="39"/>
        <end position="179"/>
    </location>
</feature>
<evidence type="ECO:0000313" key="7">
    <source>
        <dbReference type="EMBL" id="MFC3852782.1"/>
    </source>
</evidence>
<keyword evidence="7" id="KW-0378">Hydrolase</keyword>
<protein>
    <submittedName>
        <fullName evidence="7">Rhombosortase</fullName>
        <ecNumber evidence="7">3.4.21.-</ecNumber>
    </submittedName>
</protein>
<proteinExistence type="predicted"/>
<evidence type="ECO:0000256" key="1">
    <source>
        <dbReference type="ARBA" id="ARBA00004141"/>
    </source>
</evidence>
<dbReference type="Gene3D" id="1.20.1540.10">
    <property type="entry name" value="Rhomboid-like"/>
    <property type="match status" value="1"/>
</dbReference>
<organism evidence="7 8">
    <name type="scientific">Saccharospirillum mangrovi</name>
    <dbReference type="NCBI Taxonomy" id="2161747"/>
    <lineage>
        <taxon>Bacteria</taxon>
        <taxon>Pseudomonadati</taxon>
        <taxon>Pseudomonadota</taxon>
        <taxon>Gammaproteobacteria</taxon>
        <taxon>Oceanospirillales</taxon>
        <taxon>Saccharospirillaceae</taxon>
        <taxon>Saccharospirillum</taxon>
    </lineage>
</organism>
<keyword evidence="2 5" id="KW-0812">Transmembrane</keyword>
<accession>A0ABV7ZZC9</accession>
<dbReference type="EC" id="3.4.21.-" evidence="7"/>
<dbReference type="EMBL" id="JBHRYR010000003">
    <property type="protein sequence ID" value="MFC3852782.1"/>
    <property type="molecule type" value="Genomic_DNA"/>
</dbReference>
<feature type="transmembrane region" description="Helical" evidence="5">
    <location>
        <begin position="162"/>
        <end position="188"/>
    </location>
</feature>
<dbReference type="InterPro" id="IPR023826">
    <property type="entry name" value="Rhom-like_SP_proteobac"/>
</dbReference>
<evidence type="ECO:0000259" key="6">
    <source>
        <dbReference type="Pfam" id="PF01694"/>
    </source>
</evidence>
<evidence type="ECO:0000256" key="4">
    <source>
        <dbReference type="ARBA" id="ARBA00023136"/>
    </source>
</evidence>
<dbReference type="Proteomes" id="UP001595617">
    <property type="component" value="Unassembled WGS sequence"/>
</dbReference>
<keyword evidence="3 5" id="KW-1133">Transmembrane helix</keyword>
<sequence>MLSQRFGSLLLPAVVILLSILATLWVDAWQWSYAEIIDGQSWRLVTGHFTHGNLWHLLWNGLAFVLLTGFASPSMRKYFGGAAFLGLCLWVGVAIFWWLPTVGIYRGLSGVLHGWAVLCIVSSVGWAWRFKTALLILLGLKLGWDFLAPTAMPVYLGGLNGAVLPAAHAFGALGGVVMAGGGTLFSYLRQKRLRGIR</sequence>
<evidence type="ECO:0000256" key="3">
    <source>
        <dbReference type="ARBA" id="ARBA00022989"/>
    </source>
</evidence>
<keyword evidence="8" id="KW-1185">Reference proteome</keyword>
<dbReference type="InterPro" id="IPR035952">
    <property type="entry name" value="Rhomboid-like_sf"/>
</dbReference>
<reference evidence="8" key="1">
    <citation type="journal article" date="2019" name="Int. J. Syst. Evol. Microbiol.">
        <title>The Global Catalogue of Microorganisms (GCM) 10K type strain sequencing project: providing services to taxonomists for standard genome sequencing and annotation.</title>
        <authorList>
            <consortium name="The Broad Institute Genomics Platform"/>
            <consortium name="The Broad Institute Genome Sequencing Center for Infectious Disease"/>
            <person name="Wu L."/>
            <person name="Ma J."/>
        </authorList>
    </citation>
    <scope>NUCLEOTIDE SEQUENCE [LARGE SCALE GENOMIC DNA]</scope>
    <source>
        <strain evidence="8">IBRC 10765</strain>
    </source>
</reference>
<dbReference type="NCBIfam" id="TIGR03902">
    <property type="entry name" value="rhom_GG_sort"/>
    <property type="match status" value="1"/>
</dbReference>
<comment type="subcellular location">
    <subcellularLocation>
        <location evidence="1">Membrane</location>
        <topology evidence="1">Multi-pass membrane protein</topology>
    </subcellularLocation>
</comment>
<keyword evidence="4 5" id="KW-0472">Membrane</keyword>
<feature type="transmembrane region" description="Helical" evidence="5">
    <location>
        <begin position="78"/>
        <end position="99"/>
    </location>
</feature>
<dbReference type="SUPFAM" id="SSF144091">
    <property type="entry name" value="Rhomboid-like"/>
    <property type="match status" value="1"/>
</dbReference>